<feature type="transmembrane region" description="Helical" evidence="2">
    <location>
        <begin position="160"/>
        <end position="181"/>
    </location>
</feature>
<dbReference type="STRING" id="502682.BMF35_a2273"/>
<evidence type="ECO:0000313" key="4">
    <source>
        <dbReference type="Proteomes" id="UP000053070"/>
    </source>
</evidence>
<feature type="region of interest" description="Disordered" evidence="1">
    <location>
        <begin position="1"/>
        <end position="153"/>
    </location>
</feature>
<protein>
    <submittedName>
        <fullName evidence="3">Uncharacterized protein</fullName>
    </submittedName>
</protein>
<name>A0A0G9MRL9_9SPHN</name>
<proteinExistence type="predicted"/>
<dbReference type="AlphaFoldDB" id="A0A0G9MRL9"/>
<dbReference type="Proteomes" id="UP000053070">
    <property type="component" value="Unassembled WGS sequence"/>
</dbReference>
<keyword evidence="2" id="KW-0812">Transmembrane</keyword>
<comment type="caution">
    <text evidence="3">The sequence shown here is derived from an EMBL/GenBank/DDBJ whole genome shotgun (WGS) entry which is preliminary data.</text>
</comment>
<dbReference type="KEGG" id="egn:BMF35_a2273"/>
<keyword evidence="4" id="KW-1185">Reference proteome</keyword>
<gene>
    <name evidence="3" type="ORF">AAW01_04250</name>
</gene>
<sequence length="281" mass="29630">MMLTLTVPAMAQKAQPTPTPTPSVRVIQEDFSLPPGDQPRFRPNEPMVQPLPNATPTSRPTPRATQTASPSESREPVVPPTPATRAPAEGVPQASPPSASPRLDRPPVSEVGAGSERPDTAPAPETMPDPLPGRADPLPGSGAAASPAPVEPADDASYSWLWWLLGAALLVGLAILAARLLRKREDIVVVEKIERYRLPEADRAEAAPAAPGPSPAADAGFVTIPARRQPAASKPAPPRETEPSIDDDGFVTIKSARSKPRPAPERPAPDGFVSIRSPRLR</sequence>
<reference evidence="3 4" key="1">
    <citation type="submission" date="2015-04" db="EMBL/GenBank/DDBJ databases">
        <title>The draft genome sequence of Erythrobacr gangjinensis K7-2.</title>
        <authorList>
            <person name="Zhuang L."/>
            <person name="Liu Y."/>
            <person name="Shao Z."/>
        </authorList>
    </citation>
    <scope>NUCLEOTIDE SEQUENCE [LARGE SCALE GENOMIC DNA]</scope>
    <source>
        <strain evidence="3 4">K7-2</strain>
    </source>
</reference>
<organism evidence="3 4">
    <name type="scientific">Aurantiacibacter gangjinensis</name>
    <dbReference type="NCBI Taxonomy" id="502682"/>
    <lineage>
        <taxon>Bacteria</taxon>
        <taxon>Pseudomonadati</taxon>
        <taxon>Pseudomonadota</taxon>
        <taxon>Alphaproteobacteria</taxon>
        <taxon>Sphingomonadales</taxon>
        <taxon>Erythrobacteraceae</taxon>
        <taxon>Aurantiacibacter</taxon>
    </lineage>
</organism>
<accession>A0A0G9MRL9</accession>
<evidence type="ECO:0000256" key="2">
    <source>
        <dbReference type="SAM" id="Phobius"/>
    </source>
</evidence>
<evidence type="ECO:0000256" key="1">
    <source>
        <dbReference type="SAM" id="MobiDB-lite"/>
    </source>
</evidence>
<evidence type="ECO:0000313" key="3">
    <source>
        <dbReference type="EMBL" id="KLE33189.1"/>
    </source>
</evidence>
<keyword evidence="2" id="KW-0472">Membrane</keyword>
<dbReference type="PATRIC" id="fig|502682.8.peg.866"/>
<feature type="compositionally biased region" description="Low complexity" evidence="1">
    <location>
        <begin position="135"/>
        <end position="148"/>
    </location>
</feature>
<feature type="compositionally biased region" description="Low complexity" evidence="1">
    <location>
        <begin position="54"/>
        <end position="71"/>
    </location>
</feature>
<keyword evidence="2" id="KW-1133">Transmembrane helix</keyword>
<feature type="region of interest" description="Disordered" evidence="1">
    <location>
        <begin position="204"/>
        <end position="281"/>
    </location>
</feature>
<dbReference type="EMBL" id="LBHC01000001">
    <property type="protein sequence ID" value="KLE33189.1"/>
    <property type="molecule type" value="Genomic_DNA"/>
</dbReference>